<dbReference type="Gene3D" id="3.30.1490.480">
    <property type="entry name" value="Endolytic murein transglycosylase"/>
    <property type="match status" value="1"/>
</dbReference>
<protein>
    <recommendedName>
        <fullName evidence="4">Aminodeoxychorismate lyase</fullName>
    </recommendedName>
</protein>
<feature type="compositionally biased region" description="Basic and acidic residues" evidence="1">
    <location>
        <begin position="52"/>
        <end position="63"/>
    </location>
</feature>
<evidence type="ECO:0000256" key="1">
    <source>
        <dbReference type="SAM" id="MobiDB-lite"/>
    </source>
</evidence>
<evidence type="ECO:0000313" key="3">
    <source>
        <dbReference type="Proteomes" id="UP000823486"/>
    </source>
</evidence>
<reference evidence="2 3" key="1">
    <citation type="submission" date="2021-01" db="EMBL/GenBank/DDBJ databases">
        <title>Genomic Encyclopedia of Type Strains, Phase IV (KMG-IV): sequencing the most valuable type-strain genomes for metagenomic binning, comparative biology and taxonomic classification.</title>
        <authorList>
            <person name="Goeker M."/>
        </authorList>
    </citation>
    <scope>NUCLEOTIDE SEQUENCE [LARGE SCALE GENOMIC DNA]</scope>
    <source>
        <strain evidence="2 3">DSM 105482</strain>
    </source>
</reference>
<comment type="caution">
    <text evidence="2">The sequence shown here is derived from an EMBL/GenBank/DDBJ whole genome shotgun (WGS) entry which is preliminary data.</text>
</comment>
<gene>
    <name evidence="2" type="ORF">JOC77_002747</name>
</gene>
<sequence>MSRSILQAFAAGLFVSAAILASYHFLFKKDKSISFSEAEHVIKEAGYSISKEPMKDQKKEKSKTSAAVTSAKPPLASTKEEKPKIKTYTLQVQSGMTPQDLSDILQKNGIIKDSDEFENYLKAHDLNENIQLGSFVLTSNMSIAQISSTITRN</sequence>
<evidence type="ECO:0008006" key="4">
    <source>
        <dbReference type="Google" id="ProtNLM"/>
    </source>
</evidence>
<dbReference type="EMBL" id="JAFBFI010000011">
    <property type="protein sequence ID" value="MBM7693307.1"/>
    <property type="molecule type" value="Genomic_DNA"/>
</dbReference>
<keyword evidence="3" id="KW-1185">Reference proteome</keyword>
<accession>A0ABS2QJH5</accession>
<name>A0ABS2QJH5_9BACI</name>
<organism evidence="2 3">
    <name type="scientific">Peribacillus deserti</name>
    <dbReference type="NCBI Taxonomy" id="673318"/>
    <lineage>
        <taxon>Bacteria</taxon>
        <taxon>Bacillati</taxon>
        <taxon>Bacillota</taxon>
        <taxon>Bacilli</taxon>
        <taxon>Bacillales</taxon>
        <taxon>Bacillaceae</taxon>
        <taxon>Peribacillus</taxon>
    </lineage>
</organism>
<dbReference type="Proteomes" id="UP000823486">
    <property type="component" value="Unassembled WGS sequence"/>
</dbReference>
<proteinExistence type="predicted"/>
<dbReference type="RefSeq" id="WP_204544008.1">
    <property type="nucleotide sequence ID" value="NZ_JAFBFI010000011.1"/>
</dbReference>
<feature type="region of interest" description="Disordered" evidence="1">
    <location>
        <begin position="52"/>
        <end position="83"/>
    </location>
</feature>
<evidence type="ECO:0000313" key="2">
    <source>
        <dbReference type="EMBL" id="MBM7693307.1"/>
    </source>
</evidence>